<sequence>MRNASYECGELRLDSTVPPTYDVSEMIQKVHTSLIDVQEAAGIALEHLELPGPLHMQHLAEALRRIQRALGETNFRFPEYYHQQNVSQEMELLKRTMGEQLDRVEFVRDEFASSDLRELNGFLTSATSQAMTATMAVFLISSVEKLTGYLNLLVLPSHVETTELKDLLDIGVRVRAYDQMYSVALRNGSEPFIRAAMEGSQLVYSMLNMSANLPEDVQQAATEFSGQVDSFVQTTIGDMQVTKYAADEKFGEVLQNIVYTSYGLLSSGLAMMRPFPQHVFCVRDLLPRAQTIAGTSLMSIALCSNDASSILYDSAMEFREKIRHLQHRTFEQLHKAVGCSSSSDSDCTSVYKETVDLFNASAAEVRGFSTDFEPHRIQLLGCLSDRYETVMAKVMNLSVNFNKCVKLSKPDLFG</sequence>
<evidence type="ECO:0000313" key="2">
    <source>
        <dbReference type="Proteomes" id="UP000075884"/>
    </source>
</evidence>
<dbReference type="EnsemblMetazoa" id="ADIR006173-RA">
    <property type="protein sequence ID" value="ADIR006173-PA"/>
    <property type="gene ID" value="ADIR006173"/>
</dbReference>
<dbReference type="Proteomes" id="UP000075884">
    <property type="component" value="Unassembled WGS sequence"/>
</dbReference>
<name>A0A182NEV1_9DIPT</name>
<protein>
    <submittedName>
        <fullName evidence="1">Uncharacterized protein</fullName>
    </submittedName>
</protein>
<dbReference type="VEuPathDB" id="VectorBase:ADIR006173"/>
<reference evidence="2" key="1">
    <citation type="submission" date="2013-03" db="EMBL/GenBank/DDBJ databases">
        <title>The Genome Sequence of Anopheles dirus WRAIR2.</title>
        <authorList>
            <consortium name="The Broad Institute Genomics Platform"/>
            <person name="Neafsey D.E."/>
            <person name="Walton C."/>
            <person name="Walker B."/>
            <person name="Young S.K."/>
            <person name="Zeng Q."/>
            <person name="Gargeya S."/>
            <person name="Fitzgerald M."/>
            <person name="Haas B."/>
            <person name="Abouelleil A."/>
            <person name="Allen A.W."/>
            <person name="Alvarado L."/>
            <person name="Arachchi H.M."/>
            <person name="Berlin A.M."/>
            <person name="Chapman S.B."/>
            <person name="Gainer-Dewar J."/>
            <person name="Goldberg J."/>
            <person name="Griggs A."/>
            <person name="Gujja S."/>
            <person name="Hansen M."/>
            <person name="Howarth C."/>
            <person name="Imamovic A."/>
            <person name="Ireland A."/>
            <person name="Larimer J."/>
            <person name="McCowan C."/>
            <person name="Murphy C."/>
            <person name="Pearson M."/>
            <person name="Poon T.W."/>
            <person name="Priest M."/>
            <person name="Roberts A."/>
            <person name="Saif S."/>
            <person name="Shea T."/>
            <person name="Sisk P."/>
            <person name="Sykes S."/>
            <person name="Wortman J."/>
            <person name="Nusbaum C."/>
            <person name="Birren B."/>
        </authorList>
    </citation>
    <scope>NUCLEOTIDE SEQUENCE [LARGE SCALE GENOMIC DNA]</scope>
    <source>
        <strain evidence="2">WRAIR2</strain>
    </source>
</reference>
<proteinExistence type="predicted"/>
<reference evidence="1" key="2">
    <citation type="submission" date="2020-05" db="UniProtKB">
        <authorList>
            <consortium name="EnsemblMetazoa"/>
        </authorList>
    </citation>
    <scope>IDENTIFICATION</scope>
    <source>
        <strain evidence="1">WRAIR2</strain>
    </source>
</reference>
<evidence type="ECO:0000313" key="1">
    <source>
        <dbReference type="EnsemblMetazoa" id="ADIR006173-PA"/>
    </source>
</evidence>
<dbReference type="AlphaFoldDB" id="A0A182NEV1"/>
<organism evidence="1 2">
    <name type="scientific">Anopheles dirus</name>
    <dbReference type="NCBI Taxonomy" id="7168"/>
    <lineage>
        <taxon>Eukaryota</taxon>
        <taxon>Metazoa</taxon>
        <taxon>Ecdysozoa</taxon>
        <taxon>Arthropoda</taxon>
        <taxon>Hexapoda</taxon>
        <taxon>Insecta</taxon>
        <taxon>Pterygota</taxon>
        <taxon>Neoptera</taxon>
        <taxon>Endopterygota</taxon>
        <taxon>Diptera</taxon>
        <taxon>Nematocera</taxon>
        <taxon>Culicoidea</taxon>
        <taxon>Culicidae</taxon>
        <taxon>Anophelinae</taxon>
        <taxon>Anopheles</taxon>
    </lineage>
</organism>
<accession>A0A182NEV1</accession>
<keyword evidence="2" id="KW-1185">Reference proteome</keyword>